<dbReference type="GO" id="GO:0071555">
    <property type="term" value="P:cell wall organization"/>
    <property type="evidence" value="ECO:0007669"/>
    <property type="project" value="UniProtKB-KW"/>
</dbReference>
<keyword evidence="3" id="KW-0964">Secreted</keyword>
<evidence type="ECO:0000256" key="5">
    <source>
        <dbReference type="ARBA" id="ARBA00022737"/>
    </source>
</evidence>
<keyword evidence="6 9" id="KW-0378">Hydrolase</keyword>
<keyword evidence="8" id="KW-0961">Cell wall biogenesis/degradation</keyword>
<dbReference type="PANTHER" id="PTHR31884">
    <property type="entry name" value="POLYGALACTURONASE"/>
    <property type="match status" value="1"/>
</dbReference>
<reference evidence="10 11" key="1">
    <citation type="journal article" date="2014" name="Genome Announc.">
        <title>Draft genome sequence of Sclerotinia borealis, a psychrophilic plant pathogenic fungus.</title>
        <authorList>
            <person name="Mardanov A.V."/>
            <person name="Beletsky A.V."/>
            <person name="Kadnikov V.V."/>
            <person name="Ignatov A.N."/>
            <person name="Ravin N.V."/>
        </authorList>
    </citation>
    <scope>NUCLEOTIDE SEQUENCE [LARGE SCALE GENOMIC DNA]</scope>
    <source>
        <strain evidence="11">F-4157</strain>
    </source>
</reference>
<evidence type="ECO:0000256" key="9">
    <source>
        <dbReference type="RuleBase" id="RU361169"/>
    </source>
</evidence>
<evidence type="ECO:0000313" key="11">
    <source>
        <dbReference type="Proteomes" id="UP000019487"/>
    </source>
</evidence>
<dbReference type="HOGENOM" id="CLU_1180809_0_0_1"/>
<gene>
    <name evidence="10" type="ORF">SBOR_7805</name>
</gene>
<evidence type="ECO:0000256" key="3">
    <source>
        <dbReference type="ARBA" id="ARBA00022525"/>
    </source>
</evidence>
<dbReference type="Gene3D" id="2.160.20.10">
    <property type="entry name" value="Single-stranded right-handed beta-helix, Pectin lyase-like"/>
    <property type="match status" value="1"/>
</dbReference>
<proteinExistence type="inferred from homology"/>
<dbReference type="AlphaFoldDB" id="W9CBB4"/>
<keyword evidence="11" id="KW-1185">Reference proteome</keyword>
<comment type="caution">
    <text evidence="10">The sequence shown here is derived from an EMBL/GenBank/DDBJ whole genome shotgun (WGS) entry which is preliminary data.</text>
</comment>
<evidence type="ECO:0000313" key="10">
    <source>
        <dbReference type="EMBL" id="ESZ91810.1"/>
    </source>
</evidence>
<evidence type="ECO:0000256" key="2">
    <source>
        <dbReference type="ARBA" id="ARBA00008834"/>
    </source>
</evidence>
<dbReference type="InterPro" id="IPR012334">
    <property type="entry name" value="Pectin_lyas_fold"/>
</dbReference>
<accession>W9CBB4</accession>
<dbReference type="Proteomes" id="UP000019487">
    <property type="component" value="Unassembled WGS sequence"/>
</dbReference>
<sequence length="235" mass="25675">MPYHSSPLIDDSPAITTAVNLCGPNATILFQPNVTYNLLTPLSFTNLSRVNFLFEGNVSLSDNVTVVQQVVDNTRVYRERWITVKGVDVGFEGRGGGGGRGMRLLGGGLIGLGLRWCIGLTIRNIKVLNPVAWVFSIGGSDVEMRDILIDARSSDGFPFNTGMEPFANIVSDRDNEDVKYEEWIPSDGIDLSASNVLIDGLEIHNGDDIINISPPATNVTVIQHYPSYSSIKIQY</sequence>
<dbReference type="GO" id="GO:0005576">
    <property type="term" value="C:extracellular region"/>
    <property type="evidence" value="ECO:0007669"/>
    <property type="project" value="UniProtKB-SubCell"/>
</dbReference>
<dbReference type="InterPro" id="IPR050434">
    <property type="entry name" value="Glycosyl_hydrlase_28"/>
</dbReference>
<organism evidence="10 11">
    <name type="scientific">Sclerotinia borealis (strain F-4128)</name>
    <dbReference type="NCBI Taxonomy" id="1432307"/>
    <lineage>
        <taxon>Eukaryota</taxon>
        <taxon>Fungi</taxon>
        <taxon>Dikarya</taxon>
        <taxon>Ascomycota</taxon>
        <taxon>Pezizomycotina</taxon>
        <taxon>Leotiomycetes</taxon>
        <taxon>Helotiales</taxon>
        <taxon>Sclerotiniaceae</taxon>
        <taxon>Sclerotinia</taxon>
    </lineage>
</organism>
<evidence type="ECO:0000256" key="4">
    <source>
        <dbReference type="ARBA" id="ARBA00022729"/>
    </source>
</evidence>
<protein>
    <submittedName>
        <fullName evidence="10">Glycoside hydrolase family 28 protein</fullName>
    </submittedName>
</protein>
<dbReference type="Pfam" id="PF00295">
    <property type="entry name" value="Glyco_hydro_28"/>
    <property type="match status" value="1"/>
</dbReference>
<dbReference type="GO" id="GO:0045490">
    <property type="term" value="P:pectin catabolic process"/>
    <property type="evidence" value="ECO:0007669"/>
    <property type="project" value="TreeGrafter"/>
</dbReference>
<dbReference type="PANTHER" id="PTHR31884:SF1">
    <property type="entry name" value="POLYGALACTURONASE"/>
    <property type="match status" value="1"/>
</dbReference>
<keyword evidence="5" id="KW-0677">Repeat</keyword>
<dbReference type="SUPFAM" id="SSF51126">
    <property type="entry name" value="Pectin lyase-like"/>
    <property type="match status" value="1"/>
</dbReference>
<keyword evidence="4" id="KW-0732">Signal</keyword>
<comment type="subcellular location">
    <subcellularLocation>
        <location evidence="1">Secreted</location>
    </subcellularLocation>
</comment>
<name>W9CBB4_SCLBF</name>
<dbReference type="InterPro" id="IPR000743">
    <property type="entry name" value="Glyco_hydro_28"/>
</dbReference>
<dbReference type="GO" id="GO:0004650">
    <property type="term" value="F:polygalacturonase activity"/>
    <property type="evidence" value="ECO:0007669"/>
    <property type="project" value="InterPro"/>
</dbReference>
<keyword evidence="7 9" id="KW-0326">Glycosidase</keyword>
<dbReference type="OrthoDB" id="187139at2759"/>
<evidence type="ECO:0000256" key="8">
    <source>
        <dbReference type="ARBA" id="ARBA00023316"/>
    </source>
</evidence>
<dbReference type="EMBL" id="AYSA01000455">
    <property type="protein sequence ID" value="ESZ91810.1"/>
    <property type="molecule type" value="Genomic_DNA"/>
</dbReference>
<dbReference type="InterPro" id="IPR011050">
    <property type="entry name" value="Pectin_lyase_fold/virulence"/>
</dbReference>
<evidence type="ECO:0000256" key="1">
    <source>
        <dbReference type="ARBA" id="ARBA00004613"/>
    </source>
</evidence>
<evidence type="ECO:0000256" key="7">
    <source>
        <dbReference type="ARBA" id="ARBA00023295"/>
    </source>
</evidence>
<evidence type="ECO:0000256" key="6">
    <source>
        <dbReference type="ARBA" id="ARBA00022801"/>
    </source>
</evidence>
<comment type="similarity">
    <text evidence="2 9">Belongs to the glycosyl hydrolase 28 family.</text>
</comment>